<evidence type="ECO:0000313" key="4">
    <source>
        <dbReference type="Proteomes" id="UP001178281"/>
    </source>
</evidence>
<feature type="transmembrane region" description="Helical" evidence="1">
    <location>
        <begin position="31"/>
        <end position="51"/>
    </location>
</feature>
<dbReference type="GO" id="GO:0005886">
    <property type="term" value="C:plasma membrane"/>
    <property type="evidence" value="ECO:0007669"/>
    <property type="project" value="TreeGrafter"/>
</dbReference>
<dbReference type="PANTHER" id="PTHR30336">
    <property type="entry name" value="INNER MEMBRANE PROTEIN, PROBABLE PERMEASE"/>
    <property type="match status" value="1"/>
</dbReference>
<keyword evidence="1" id="KW-1133">Transmembrane helix</keyword>
<dbReference type="Gene3D" id="3.40.50.620">
    <property type="entry name" value="HUPs"/>
    <property type="match status" value="1"/>
</dbReference>
<evidence type="ECO:0000259" key="2">
    <source>
        <dbReference type="Pfam" id="PF02698"/>
    </source>
</evidence>
<dbReference type="AlphaFoldDB" id="A0AA90S762"/>
<protein>
    <submittedName>
        <fullName evidence="3">YdcF family protein</fullName>
    </submittedName>
</protein>
<keyword evidence="4" id="KW-1185">Reference proteome</keyword>
<dbReference type="EMBL" id="JAUTIX010000001">
    <property type="protein sequence ID" value="MDP0396740.1"/>
    <property type="molecule type" value="Genomic_DNA"/>
</dbReference>
<proteinExistence type="predicted"/>
<sequence>MAWTAVVITALVVAESLRRVVTDRRRVTNGLWLIAATMCLWITCAVLLYMTGHPTGATVLVLGPIALGVFGLVVIGVALLVNSLVVIRREGLSLATLVPAAMGAALLTEVVIGGYVLVTLTSVDPGSPVRLVLLVALLIPGGMVVFQLAAYTGYTVVHRRLPGARDGDVVVVLGSGLNGDQLTPLLRSRMDLGITEFRRLVAEGGDPVLVCSGGKGEDEQIAEGEAMARYAEAQGVPPARLLREVRSTTTEENLRFTADLLDERGIEWTRMLVTTSSFHALRAGSLTRKLGLPATALGSPTALYFRPAAFLREFVAVVVHYRRANLVVCGMLVGLWLLTVVAVLIASYQVEPEFRDLLIPD</sequence>
<name>A0AA90S762_9ACTN</name>
<organism evidence="3 4">
    <name type="scientific">Tsukamurella strandjordii</name>
    <dbReference type="NCBI Taxonomy" id="147577"/>
    <lineage>
        <taxon>Bacteria</taxon>
        <taxon>Bacillati</taxon>
        <taxon>Actinomycetota</taxon>
        <taxon>Actinomycetes</taxon>
        <taxon>Mycobacteriales</taxon>
        <taxon>Tsukamurellaceae</taxon>
        <taxon>Tsukamurella</taxon>
    </lineage>
</organism>
<reference evidence="3" key="1">
    <citation type="submission" date="2023-08" db="EMBL/GenBank/DDBJ databases">
        <title>The draft genome of Tsukamurella strandjordii strain 050030.</title>
        <authorList>
            <person name="Zhao F."/>
            <person name="Feng Y."/>
            <person name="Zong Z."/>
        </authorList>
    </citation>
    <scope>NUCLEOTIDE SEQUENCE</scope>
    <source>
        <strain evidence="3">050030</strain>
    </source>
</reference>
<dbReference type="PANTHER" id="PTHR30336:SF4">
    <property type="entry name" value="ENVELOPE BIOGENESIS FACTOR ELYC"/>
    <property type="match status" value="1"/>
</dbReference>
<dbReference type="Pfam" id="PF02698">
    <property type="entry name" value="DUF218"/>
    <property type="match status" value="1"/>
</dbReference>
<feature type="domain" description="DUF218" evidence="2">
    <location>
        <begin position="168"/>
        <end position="315"/>
    </location>
</feature>
<evidence type="ECO:0000256" key="1">
    <source>
        <dbReference type="SAM" id="Phobius"/>
    </source>
</evidence>
<keyword evidence="1" id="KW-0472">Membrane</keyword>
<dbReference type="GO" id="GO:0043164">
    <property type="term" value="P:Gram-negative-bacterium-type cell wall biogenesis"/>
    <property type="evidence" value="ECO:0007669"/>
    <property type="project" value="TreeGrafter"/>
</dbReference>
<comment type="caution">
    <text evidence="3">The sequence shown here is derived from an EMBL/GenBank/DDBJ whole genome shotgun (WGS) entry which is preliminary data.</text>
</comment>
<gene>
    <name evidence="3" type="ORF">Q7X28_02260</name>
</gene>
<dbReference type="InterPro" id="IPR051599">
    <property type="entry name" value="Cell_Envelope_Assoc"/>
</dbReference>
<dbReference type="GO" id="GO:0000270">
    <property type="term" value="P:peptidoglycan metabolic process"/>
    <property type="evidence" value="ECO:0007669"/>
    <property type="project" value="TreeGrafter"/>
</dbReference>
<accession>A0AA90S762</accession>
<dbReference type="CDD" id="cd06259">
    <property type="entry name" value="YdcF-like"/>
    <property type="match status" value="1"/>
</dbReference>
<dbReference type="InterPro" id="IPR014729">
    <property type="entry name" value="Rossmann-like_a/b/a_fold"/>
</dbReference>
<feature type="transmembrane region" description="Helical" evidence="1">
    <location>
        <begin position="57"/>
        <end position="80"/>
    </location>
</feature>
<feature type="transmembrane region" description="Helical" evidence="1">
    <location>
        <begin position="326"/>
        <end position="348"/>
    </location>
</feature>
<evidence type="ECO:0000313" key="3">
    <source>
        <dbReference type="EMBL" id="MDP0396740.1"/>
    </source>
</evidence>
<dbReference type="InterPro" id="IPR003848">
    <property type="entry name" value="DUF218"/>
</dbReference>
<keyword evidence="1" id="KW-0812">Transmembrane</keyword>
<dbReference type="RefSeq" id="WP_305110157.1">
    <property type="nucleotide sequence ID" value="NZ_JAUTIX010000001.1"/>
</dbReference>
<feature type="transmembrane region" description="Helical" evidence="1">
    <location>
        <begin position="129"/>
        <end position="151"/>
    </location>
</feature>
<dbReference type="Proteomes" id="UP001178281">
    <property type="component" value="Unassembled WGS sequence"/>
</dbReference>
<feature type="transmembrane region" description="Helical" evidence="1">
    <location>
        <begin position="92"/>
        <end position="117"/>
    </location>
</feature>